<dbReference type="EMBL" id="CP009552">
    <property type="protein sequence ID" value="AIY90237.1"/>
    <property type="molecule type" value="Genomic_DNA"/>
</dbReference>
<dbReference type="AlphaFoldDB" id="A0A0A7GH14"/>
<name>A0A0A7GH14_GEOAI</name>
<sequence length="177" mass="19620">MTDRRIVYGLVSSILLLVFYASINYLAGGIEAVYWNFRNYLPYIAVIDAGFGIQVALYTHIRSFGKSCSAVASTPVTAGSMVACCLHHVTDFIPFAGVGLGLFLSRYTELFFLIGAASSVVGVAWMLSIVQRWNLYSEGALLSKLMVVDYMKMRNALLVLSAAVLLLWYVSEPYRYI</sequence>
<dbReference type="GeneID" id="24797778"/>
<keyword evidence="1" id="KW-1133">Transmembrane helix</keyword>
<gene>
    <name evidence="2" type="ORF">GACE_1198</name>
</gene>
<dbReference type="eggNOG" id="ENOG502N56W">
    <property type="taxonomic scope" value="Archaea"/>
</dbReference>
<dbReference type="KEGG" id="gac:GACE_1198"/>
<dbReference type="STRING" id="565033.GACE_1198"/>
<keyword evidence="1" id="KW-0812">Transmembrane</keyword>
<keyword evidence="1" id="KW-0472">Membrane</keyword>
<proteinExistence type="predicted"/>
<organism evidence="2 3">
    <name type="scientific">Geoglobus acetivorans</name>
    <dbReference type="NCBI Taxonomy" id="565033"/>
    <lineage>
        <taxon>Archaea</taxon>
        <taxon>Methanobacteriati</taxon>
        <taxon>Methanobacteriota</taxon>
        <taxon>Archaeoglobi</taxon>
        <taxon>Archaeoglobales</taxon>
        <taxon>Archaeoglobaceae</taxon>
        <taxon>Geoglobus</taxon>
    </lineage>
</organism>
<dbReference type="HOGENOM" id="CLU_130781_0_0_2"/>
<protein>
    <submittedName>
        <fullName evidence="2">Uncharacterized protein</fullName>
    </submittedName>
</protein>
<feature type="transmembrane region" description="Helical" evidence="1">
    <location>
        <begin position="7"/>
        <end position="28"/>
    </location>
</feature>
<accession>A0A0A7GH14</accession>
<feature type="transmembrane region" description="Helical" evidence="1">
    <location>
        <begin position="151"/>
        <end position="170"/>
    </location>
</feature>
<evidence type="ECO:0000313" key="2">
    <source>
        <dbReference type="EMBL" id="AIY90237.1"/>
    </source>
</evidence>
<dbReference type="RefSeq" id="WP_048091951.1">
    <property type="nucleotide sequence ID" value="NZ_CP009552.1"/>
</dbReference>
<evidence type="ECO:0000256" key="1">
    <source>
        <dbReference type="SAM" id="Phobius"/>
    </source>
</evidence>
<evidence type="ECO:0000313" key="3">
    <source>
        <dbReference type="Proteomes" id="UP000030624"/>
    </source>
</evidence>
<feature type="transmembrane region" description="Helical" evidence="1">
    <location>
        <begin position="110"/>
        <end position="130"/>
    </location>
</feature>
<dbReference type="Proteomes" id="UP000030624">
    <property type="component" value="Chromosome"/>
</dbReference>
<feature type="transmembrane region" description="Helical" evidence="1">
    <location>
        <begin position="70"/>
        <end position="90"/>
    </location>
</feature>
<feature type="transmembrane region" description="Helical" evidence="1">
    <location>
        <begin position="40"/>
        <end position="58"/>
    </location>
</feature>
<reference evidence="2 3" key="1">
    <citation type="journal article" date="2015" name="Appl. Environ. Microbiol.">
        <title>The Geoglobus acetivorans genome: Fe(III) reduction, acetate utilization, autotrophic growth, and degradation of aromatic compounds in a hyperthermophilic archaeon.</title>
        <authorList>
            <person name="Mardanov A.V."/>
            <person name="Slododkina G.B."/>
            <person name="Slobodkin A.I."/>
            <person name="Beletsky A.V."/>
            <person name="Gavrilov S.N."/>
            <person name="Kublanov I.V."/>
            <person name="Bonch-Osmolovskaya E.A."/>
            <person name="Skryabin K.G."/>
            <person name="Ravin N.V."/>
        </authorList>
    </citation>
    <scope>NUCLEOTIDE SEQUENCE [LARGE SCALE GENOMIC DNA]</scope>
    <source>
        <strain evidence="2 3">SBH6</strain>
    </source>
</reference>